<dbReference type="SMART" id="SM00869">
    <property type="entry name" value="Autotransporter"/>
    <property type="match status" value="1"/>
</dbReference>
<dbReference type="PANTHER" id="PTHR35037:SF3">
    <property type="entry name" value="C-TERMINAL REGION OF AIDA-LIKE PROTEIN"/>
    <property type="match status" value="1"/>
</dbReference>
<feature type="domain" description="Autotransporter" evidence="2">
    <location>
        <begin position="967"/>
        <end position="1251"/>
    </location>
</feature>
<evidence type="ECO:0000313" key="4">
    <source>
        <dbReference type="Proteomes" id="UP001549164"/>
    </source>
</evidence>
<dbReference type="NCBIfam" id="TIGR01414">
    <property type="entry name" value="autotrans_barl"/>
    <property type="match status" value="1"/>
</dbReference>
<comment type="caution">
    <text evidence="3">The sequence shown here is derived from an EMBL/GenBank/DDBJ whole genome shotgun (WGS) entry which is preliminary data.</text>
</comment>
<dbReference type="PANTHER" id="PTHR35037">
    <property type="entry name" value="C-TERMINAL REGION OF AIDA-LIKE PROTEIN"/>
    <property type="match status" value="1"/>
</dbReference>
<protein>
    <submittedName>
        <fullName evidence="3">Outer membrane autotransporter protein</fullName>
    </submittedName>
</protein>
<dbReference type="InterPro" id="IPR036709">
    <property type="entry name" value="Autotransporte_beta_dom_sf"/>
</dbReference>
<dbReference type="SUPFAM" id="SSF103515">
    <property type="entry name" value="Autotransporter"/>
    <property type="match status" value="1"/>
</dbReference>
<proteinExistence type="predicted"/>
<gene>
    <name evidence="3" type="ORF">ABID12_002519</name>
</gene>
<dbReference type="Pfam" id="PF03797">
    <property type="entry name" value="Autotransporter"/>
    <property type="match status" value="1"/>
</dbReference>
<dbReference type="EMBL" id="JBEPLY010000008">
    <property type="protein sequence ID" value="MET3600569.1"/>
    <property type="molecule type" value="Genomic_DNA"/>
</dbReference>
<dbReference type="InterPro" id="IPR006315">
    <property type="entry name" value="OM_autotransptr_brl_dom"/>
</dbReference>
<reference evidence="3 4" key="1">
    <citation type="submission" date="2024-06" db="EMBL/GenBank/DDBJ databases">
        <title>Genomic Encyclopedia of Type Strains, Phase IV (KMG-IV): sequencing the most valuable type-strain genomes for metagenomic binning, comparative biology and taxonomic classification.</title>
        <authorList>
            <person name="Goeker M."/>
        </authorList>
    </citation>
    <scope>NUCLEOTIDE SEQUENCE [LARGE SCALE GENOMIC DNA]</scope>
    <source>
        <strain evidence="3 4">DSM 28102</strain>
    </source>
</reference>
<sequence>MFCLEFNKKSTTVRLLSSVSLAASAGSLWLLGAGMAAADSECGSASDGTVTCDDASYASITYNTSGADNLTLNLDNAAMAISGPVLLQDTDTSSTADLVIDAKSFDTITTTAANAHAVAAKTSGLGTTTVNFSSGTITTSGGNAYALDSEISNSAATGDAVANMTGGTITLTQTTQGTRGIVAYNNGTGDAIATMSGGSITSTSINVYGVYARAQQGNAHVVISGTASVINNSTTDPTANQFGVSADSYGSGEALVEMSGGHVEAWRRPVQANVHSTSASSDAVIKFTGGTVISESDYALTTGNFGSGDSIVTMDDSDGPSNITVGQNFAPSPSGCCNAPWGVNASISNGGTGSAYASLSGGLDTATIDVYQKSGEAYGVIALVNSSVATGSATAVMNGGTITLYGDPAGSSAVGVASYNYGYGDASVAVNGGKIIVQDGATAGVYVTGTANVISTMTGGEIDLLSDTDDAGIVANHGSYGLRTAAYSEAGYQSLVEMTGGTINASGYGSIGVKAYNYETGASVINLAGGTINVTGDGLAAIAMSNRTGGGSGNPAYQQIITIGPDMVIDASTSSFGYALWNGDPSGDNNVVLTTAGSVAGDAMMGSGSSTFTLSGGSWTGDIYGDFDPNNPIPGLATPVQGSDNFIWTGGTLNSGFYGQGGNDTATISVPNSPSFAAAIFDGGEDGGAPESEISSDSDTITFTGNNDGLMGNNIRHWEKFTVANNATVGFADGSMTLDGYDGGNANDLGLATITPGATLMGGLTSPFTLNANLVNAGALSMQDGLTGGNFIIGGDYQSTAGRLGLDVDFYNLQSDVVTFGGAIDGFSRFDIADVTGANRARFGAILIADTTVATAIDRNEFAVERAGKTASGLYAYALYYNLTGDPNIGSTPGLYLYADPDSIQPFIPLYEGYQSALLEMNTLPTMRQRVGKRYWLYDDVAVVPMLTPKDEGYYAQPMTAGADYKTTPAFDAVWGRIDGGFDHIDPTSSTLDYDYDLSQFEAQAGVDGLFLDNGNGRLFAGLTGHYRTGEAKFSSRYGDSKLFPDGWGFGGTLTWLGDNGFYTDAQAEATWYSSEMKAEDLYDGIEDSDAFGYALSLEAGQQIGFGDNNMLVTPQAQLMWSSVDIDSLTGAYNDDAAFNDGDSLTARLGLALEHESHWKDESGLSRKGNVYGIANIYYDFDNKTKATVEQFYTLETELDAWTGEIGFGGTYDWEGANEISYGIYGEVTASMGFDSSSYGYGGNVGFRVRW</sequence>
<dbReference type="PROSITE" id="PS51208">
    <property type="entry name" value="AUTOTRANSPORTER"/>
    <property type="match status" value="1"/>
</dbReference>
<accession>A0ABV2ICP3</accession>
<dbReference type="InterPro" id="IPR051551">
    <property type="entry name" value="Autotransporter_adhesion"/>
</dbReference>
<feature type="signal peptide" evidence="1">
    <location>
        <begin position="1"/>
        <end position="25"/>
    </location>
</feature>
<evidence type="ECO:0000256" key="1">
    <source>
        <dbReference type="SAM" id="SignalP"/>
    </source>
</evidence>
<organism evidence="3 4">
    <name type="scientific">Martelella mangrovi</name>
    <dbReference type="NCBI Taxonomy" id="1397477"/>
    <lineage>
        <taxon>Bacteria</taxon>
        <taxon>Pseudomonadati</taxon>
        <taxon>Pseudomonadota</taxon>
        <taxon>Alphaproteobacteria</taxon>
        <taxon>Hyphomicrobiales</taxon>
        <taxon>Aurantimonadaceae</taxon>
        <taxon>Martelella</taxon>
    </lineage>
</organism>
<dbReference type="Gene3D" id="2.40.128.130">
    <property type="entry name" value="Autotransporter beta-domain"/>
    <property type="match status" value="1"/>
</dbReference>
<dbReference type="Proteomes" id="UP001549164">
    <property type="component" value="Unassembled WGS sequence"/>
</dbReference>
<keyword evidence="1" id="KW-0732">Signal</keyword>
<keyword evidence="4" id="KW-1185">Reference proteome</keyword>
<feature type="chain" id="PRO_5047379292" evidence="1">
    <location>
        <begin position="26"/>
        <end position="1251"/>
    </location>
</feature>
<evidence type="ECO:0000313" key="3">
    <source>
        <dbReference type="EMBL" id="MET3600569.1"/>
    </source>
</evidence>
<name>A0ABV2ICP3_9HYPH</name>
<evidence type="ECO:0000259" key="2">
    <source>
        <dbReference type="PROSITE" id="PS51208"/>
    </source>
</evidence>
<dbReference type="InterPro" id="IPR005546">
    <property type="entry name" value="Autotransporte_beta"/>
</dbReference>
<dbReference type="RefSeq" id="WP_354434479.1">
    <property type="nucleotide sequence ID" value="NZ_JBEPLY010000008.1"/>
</dbReference>